<gene>
    <name evidence="1" type="ORF">EXN75_11175</name>
</gene>
<protein>
    <submittedName>
        <fullName evidence="1">DNA primase</fullName>
    </submittedName>
</protein>
<dbReference type="InterPro" id="IPR050219">
    <property type="entry name" value="DnaG_primase"/>
</dbReference>
<name>A0A4Y8VGY4_9BACT</name>
<dbReference type="PANTHER" id="PTHR30313:SF2">
    <property type="entry name" value="DNA PRIMASE"/>
    <property type="match status" value="1"/>
</dbReference>
<accession>A0A4Y8VGY4</accession>
<dbReference type="GO" id="GO:0008270">
    <property type="term" value="F:zinc ion binding"/>
    <property type="evidence" value="ECO:0007669"/>
    <property type="project" value="InterPro"/>
</dbReference>
<dbReference type="GeneID" id="302995841"/>
<proteinExistence type="predicted"/>
<dbReference type="RefSeq" id="WP_134843882.1">
    <property type="nucleotide sequence ID" value="NZ_SGVY01000030.1"/>
</dbReference>
<comment type="caution">
    <text evidence="1">The sequence shown here is derived from an EMBL/GenBank/DDBJ whole genome shotgun (WGS) entry which is preliminary data.</text>
</comment>
<dbReference type="GO" id="GO:0006269">
    <property type="term" value="P:DNA replication, synthesis of primer"/>
    <property type="evidence" value="ECO:0007669"/>
    <property type="project" value="TreeGrafter"/>
</dbReference>
<dbReference type="Proteomes" id="UP000297872">
    <property type="component" value="Unassembled WGS sequence"/>
</dbReference>
<evidence type="ECO:0000313" key="2">
    <source>
        <dbReference type="Proteomes" id="UP000297872"/>
    </source>
</evidence>
<dbReference type="EMBL" id="SGVY01000030">
    <property type="protein sequence ID" value="TFH78763.1"/>
    <property type="molecule type" value="Genomic_DNA"/>
</dbReference>
<dbReference type="Gene3D" id="3.90.580.10">
    <property type="entry name" value="Zinc finger, CHC2-type domain"/>
    <property type="match status" value="1"/>
</dbReference>
<dbReference type="GO" id="GO:0005737">
    <property type="term" value="C:cytoplasm"/>
    <property type="evidence" value="ECO:0007669"/>
    <property type="project" value="TreeGrafter"/>
</dbReference>
<dbReference type="Gene3D" id="3.40.1360.10">
    <property type="match status" value="1"/>
</dbReference>
<dbReference type="InterPro" id="IPR036977">
    <property type="entry name" value="DNA_primase_Znf_CHC2"/>
</dbReference>
<dbReference type="AlphaFoldDB" id="A0A4Y8VGY4"/>
<keyword evidence="2" id="KW-1185">Reference proteome</keyword>
<organism evidence="1 2">
    <name type="scientific">Segatella hominis</name>
    <dbReference type="NCBI Taxonomy" id="2518605"/>
    <lineage>
        <taxon>Bacteria</taxon>
        <taxon>Pseudomonadati</taxon>
        <taxon>Bacteroidota</taxon>
        <taxon>Bacteroidia</taxon>
        <taxon>Bacteroidales</taxon>
        <taxon>Prevotellaceae</taxon>
        <taxon>Segatella</taxon>
    </lineage>
</organism>
<evidence type="ECO:0000313" key="1">
    <source>
        <dbReference type="EMBL" id="TFH78763.1"/>
    </source>
</evidence>
<dbReference type="Pfam" id="PF13155">
    <property type="entry name" value="Toprim_2"/>
    <property type="match status" value="1"/>
</dbReference>
<sequence>MNIQQAKEIKLTDYLSALGHQPQRCSKSTSYYLSPLHAETKPSFKVNFSRNQWYDFALGKGGNIIALAQLLYNTDDVGAALQHIAADMNNPKSTKAKPPIPTQVETDKMDKVHIQELSYPVLMSYLRSRHVDADIGKRYCKEIWYTFKGKRYFGIAFPNNRDGYELRNPYYKGCLGEKDISLIHSQQVGVQDRCCIFEGFMDFLSYKTLEKRGDNVICIQEPCDYIVLNSISSLGKCMERLACYTAIHCYLDNDQAGTVAAHTIMDCYQNRAINESIRYAEYKDVNDYLIGRKSIIPHKEDV</sequence>
<dbReference type="GO" id="GO:0003677">
    <property type="term" value="F:DNA binding"/>
    <property type="evidence" value="ECO:0007669"/>
    <property type="project" value="InterPro"/>
</dbReference>
<dbReference type="PANTHER" id="PTHR30313">
    <property type="entry name" value="DNA PRIMASE"/>
    <property type="match status" value="1"/>
</dbReference>
<reference evidence="1 2" key="1">
    <citation type="submission" date="2019-02" db="EMBL/GenBank/DDBJ databases">
        <title>Draft Genome Sequence of the Prevotella sp. BCRC 81118, Isolated from Human Feces.</title>
        <authorList>
            <person name="Huang C.-H."/>
        </authorList>
    </citation>
    <scope>NUCLEOTIDE SEQUENCE [LARGE SCALE GENOMIC DNA]</scope>
    <source>
        <strain evidence="1 2">BCRC 81118</strain>
    </source>
</reference>
<dbReference type="OrthoDB" id="8536512at2"/>
<dbReference type="SUPFAM" id="SSF57783">
    <property type="entry name" value="Zinc beta-ribbon"/>
    <property type="match status" value="1"/>
</dbReference>